<keyword evidence="4" id="KW-1185">Reference proteome</keyword>
<dbReference type="OrthoDB" id="947434at2"/>
<name>A0A1M7CMB4_9FLAO</name>
<organism evidence="3 4">
    <name type="scientific">Flavobacterium chilense</name>
    <dbReference type="NCBI Taxonomy" id="946677"/>
    <lineage>
        <taxon>Bacteria</taxon>
        <taxon>Pseudomonadati</taxon>
        <taxon>Bacteroidota</taxon>
        <taxon>Flavobacteriia</taxon>
        <taxon>Flavobacteriales</taxon>
        <taxon>Flavobacteriaceae</taxon>
        <taxon>Flavobacterium</taxon>
    </lineage>
</organism>
<evidence type="ECO:0000313" key="3">
    <source>
        <dbReference type="EMBL" id="SHL68337.1"/>
    </source>
</evidence>
<sequence length="205" mass="23416">MHTKKSTLVLFVFFVLANLQAQVNFKPGLRGGLSLSTISEMHANYRPDFYFGGFGEINLTKKYALQPEITYTKQGSNNVARNFTDPNTNTERVEHLDLKLDYLSLSLINKFTFGQGFQVMFGPSLDVLLNDNLVRRKTYNDLAFNVGLGYRMPSGFAFEARFKKGFLDVLDSDYYHNDTNGHYLFGDYNTNINFQIGVSYSFNVK</sequence>
<dbReference type="AlphaFoldDB" id="A0A1M7CMB4"/>
<dbReference type="Proteomes" id="UP000184028">
    <property type="component" value="Unassembled WGS sequence"/>
</dbReference>
<gene>
    <name evidence="3" type="ORF">SAMN05444484_102214</name>
</gene>
<evidence type="ECO:0000256" key="1">
    <source>
        <dbReference type="SAM" id="SignalP"/>
    </source>
</evidence>
<proteinExistence type="predicted"/>
<feature type="domain" description="Outer membrane protein beta-barrel" evidence="2">
    <location>
        <begin position="20"/>
        <end position="171"/>
    </location>
</feature>
<evidence type="ECO:0000259" key="2">
    <source>
        <dbReference type="Pfam" id="PF13568"/>
    </source>
</evidence>
<dbReference type="Pfam" id="PF13568">
    <property type="entry name" value="OMP_b-brl_2"/>
    <property type="match status" value="1"/>
</dbReference>
<feature type="chain" id="PRO_5009924658" evidence="1">
    <location>
        <begin position="22"/>
        <end position="205"/>
    </location>
</feature>
<protein>
    <submittedName>
        <fullName evidence="3">Outer membrane insertion C-terminal signal</fullName>
    </submittedName>
</protein>
<evidence type="ECO:0000313" key="4">
    <source>
        <dbReference type="Proteomes" id="UP000184028"/>
    </source>
</evidence>
<keyword evidence="1" id="KW-0732">Signal</keyword>
<dbReference type="EMBL" id="FRBT01000002">
    <property type="protein sequence ID" value="SHL68337.1"/>
    <property type="molecule type" value="Genomic_DNA"/>
</dbReference>
<dbReference type="InterPro" id="IPR025665">
    <property type="entry name" value="Beta-barrel_OMP_2"/>
</dbReference>
<feature type="signal peptide" evidence="1">
    <location>
        <begin position="1"/>
        <end position="21"/>
    </location>
</feature>
<dbReference type="STRING" id="946677.SAMN05444484_102214"/>
<dbReference type="RefSeq" id="WP_068841670.1">
    <property type="nucleotide sequence ID" value="NZ_FRBT01000002.1"/>
</dbReference>
<accession>A0A1M7CMB4</accession>
<reference evidence="4" key="1">
    <citation type="submission" date="2016-11" db="EMBL/GenBank/DDBJ databases">
        <authorList>
            <person name="Varghese N."/>
            <person name="Submissions S."/>
        </authorList>
    </citation>
    <scope>NUCLEOTIDE SEQUENCE [LARGE SCALE GENOMIC DNA]</scope>
    <source>
        <strain evidence="4">DSM 24724</strain>
    </source>
</reference>